<dbReference type="InterPro" id="IPR057727">
    <property type="entry name" value="WCX_dom"/>
</dbReference>
<accession>A0A3N1D5S6</accession>
<keyword evidence="4" id="KW-1185">Reference proteome</keyword>
<feature type="domain" description="WCX" evidence="2">
    <location>
        <begin position="240"/>
        <end position="312"/>
    </location>
</feature>
<dbReference type="GO" id="GO:0000502">
    <property type="term" value="C:proteasome complex"/>
    <property type="evidence" value="ECO:0007669"/>
    <property type="project" value="UniProtKB-KW"/>
</dbReference>
<evidence type="ECO:0000313" key="4">
    <source>
        <dbReference type="Proteomes" id="UP000272400"/>
    </source>
</evidence>
<proteinExistence type="predicted"/>
<dbReference type="Pfam" id="PF13280">
    <property type="entry name" value="WYL"/>
    <property type="match status" value="1"/>
</dbReference>
<dbReference type="Proteomes" id="UP000272400">
    <property type="component" value="Unassembled WGS sequence"/>
</dbReference>
<evidence type="ECO:0000259" key="2">
    <source>
        <dbReference type="Pfam" id="PF25583"/>
    </source>
</evidence>
<evidence type="ECO:0000259" key="1">
    <source>
        <dbReference type="Pfam" id="PF13280"/>
    </source>
</evidence>
<dbReference type="RefSeq" id="WP_170201641.1">
    <property type="nucleotide sequence ID" value="NZ_RJKE01000001.1"/>
</dbReference>
<organism evidence="3 4">
    <name type="scientific">Actinocorallia herbida</name>
    <dbReference type="NCBI Taxonomy" id="58109"/>
    <lineage>
        <taxon>Bacteria</taxon>
        <taxon>Bacillati</taxon>
        <taxon>Actinomycetota</taxon>
        <taxon>Actinomycetes</taxon>
        <taxon>Streptosporangiales</taxon>
        <taxon>Thermomonosporaceae</taxon>
        <taxon>Actinocorallia</taxon>
    </lineage>
</organism>
<dbReference type="Pfam" id="PF25583">
    <property type="entry name" value="WCX"/>
    <property type="match status" value="1"/>
</dbReference>
<protein>
    <submittedName>
        <fullName evidence="3">Proteasome accessory factor B</fullName>
    </submittedName>
</protein>
<dbReference type="PANTHER" id="PTHR34580:SF3">
    <property type="entry name" value="PROTEIN PAFB"/>
    <property type="match status" value="1"/>
</dbReference>
<evidence type="ECO:0000313" key="3">
    <source>
        <dbReference type="EMBL" id="ROO88428.1"/>
    </source>
</evidence>
<keyword evidence="3" id="KW-0647">Proteasome</keyword>
<dbReference type="AlphaFoldDB" id="A0A3N1D5S6"/>
<dbReference type="PROSITE" id="PS52050">
    <property type="entry name" value="WYL"/>
    <property type="match status" value="1"/>
</dbReference>
<comment type="caution">
    <text evidence="3">The sequence shown here is derived from an EMBL/GenBank/DDBJ whole genome shotgun (WGS) entry which is preliminary data.</text>
</comment>
<name>A0A3N1D5S6_9ACTN</name>
<gene>
    <name evidence="3" type="ORF">EDD29_6097</name>
</gene>
<dbReference type="PANTHER" id="PTHR34580">
    <property type="match status" value="1"/>
</dbReference>
<reference evidence="3 4" key="1">
    <citation type="submission" date="2018-11" db="EMBL/GenBank/DDBJ databases">
        <title>Sequencing the genomes of 1000 actinobacteria strains.</title>
        <authorList>
            <person name="Klenk H.-P."/>
        </authorList>
    </citation>
    <scope>NUCLEOTIDE SEQUENCE [LARGE SCALE GENOMIC DNA]</scope>
    <source>
        <strain evidence="3 4">DSM 44254</strain>
    </source>
</reference>
<dbReference type="InterPro" id="IPR051534">
    <property type="entry name" value="CBASS_pafABC_assoc_protein"/>
</dbReference>
<dbReference type="InterPro" id="IPR026881">
    <property type="entry name" value="WYL_dom"/>
</dbReference>
<sequence length="314" mass="35037">MSRRKTDRLLHLVVCLLATRRYLSAEQIRRAVPGYPDSPDAFKRMFERDKDELRELGIPLELGSDGDDEIGYRIPPHAYELPDIHLTPDEVAVLGLAARVWQQTTMAEAASGALFKLRAAGIDADPAGSPVLESRVAADDPAFPALYEAVRDGRPVAFEYVKMGRSEPQRRLVEPWGLTSRRGRWYLVGFDRMRGAQRVFRLSRVVGEVASAGPDGSVKVPEGTDIRALAFDFGERPAERRTARVRLRKGGAQGVRRWASDVVPVDEQWEEADLSVWDAEWTASSLARFADDLVVLDPPDLRDAVIRHLKGVLS</sequence>
<feature type="domain" description="WYL" evidence="1">
    <location>
        <begin position="142"/>
        <end position="205"/>
    </location>
</feature>
<dbReference type="EMBL" id="RJKE01000001">
    <property type="protein sequence ID" value="ROO88428.1"/>
    <property type="molecule type" value="Genomic_DNA"/>
</dbReference>